<organism evidence="2 3">
    <name type="scientific">Orchesella cincta</name>
    <name type="common">Springtail</name>
    <name type="synonym">Podura cincta</name>
    <dbReference type="NCBI Taxonomy" id="48709"/>
    <lineage>
        <taxon>Eukaryota</taxon>
        <taxon>Metazoa</taxon>
        <taxon>Ecdysozoa</taxon>
        <taxon>Arthropoda</taxon>
        <taxon>Hexapoda</taxon>
        <taxon>Collembola</taxon>
        <taxon>Entomobryomorpha</taxon>
        <taxon>Entomobryoidea</taxon>
        <taxon>Orchesellidae</taxon>
        <taxon>Orchesellinae</taxon>
        <taxon>Orchesella</taxon>
    </lineage>
</organism>
<sequence length="237" mass="27120">MDPLPAECEIAEPTNTLNMDEVEPCDEDEDANFLLLPGCDETLDSENFTEEPIPMDKTERKPSLSTSSEPCLICLASTSPSENEPSFSKLPGSDGNQNVNKQLWSVFVLRNLLKFPRRKCADIFHKTFGVSDPASWFSLCAICKETTKRAMEVCQKILELEQEFKSFQKDLEMRFQESTETVRGGVALCQQESEFEDNIVNIRLYIRDHFIDIKQSKSFVPKTEMETENYYPSDEEL</sequence>
<evidence type="ECO:0000256" key="1">
    <source>
        <dbReference type="SAM" id="MobiDB-lite"/>
    </source>
</evidence>
<dbReference type="Proteomes" id="UP000094527">
    <property type="component" value="Unassembled WGS sequence"/>
</dbReference>
<feature type="region of interest" description="Disordered" evidence="1">
    <location>
        <begin position="1"/>
        <end position="22"/>
    </location>
</feature>
<gene>
    <name evidence="2" type="ORF">Ocin01_04499</name>
</gene>
<reference evidence="2 3" key="1">
    <citation type="journal article" date="2016" name="Genome Biol. Evol.">
        <title>Gene Family Evolution Reflects Adaptation to Soil Environmental Stressors in the Genome of the Collembolan Orchesella cincta.</title>
        <authorList>
            <person name="Faddeeva-Vakhrusheva A."/>
            <person name="Derks M.F."/>
            <person name="Anvar S.Y."/>
            <person name="Agamennone V."/>
            <person name="Suring W."/>
            <person name="Smit S."/>
            <person name="van Straalen N.M."/>
            <person name="Roelofs D."/>
        </authorList>
    </citation>
    <scope>NUCLEOTIDE SEQUENCE [LARGE SCALE GENOMIC DNA]</scope>
    <source>
        <tissue evidence="2">Mixed pool</tissue>
    </source>
</reference>
<evidence type="ECO:0000313" key="3">
    <source>
        <dbReference type="Proteomes" id="UP000094527"/>
    </source>
</evidence>
<evidence type="ECO:0000313" key="2">
    <source>
        <dbReference type="EMBL" id="ODN02159.1"/>
    </source>
</evidence>
<feature type="non-terminal residue" evidence="2">
    <location>
        <position position="237"/>
    </location>
</feature>
<dbReference type="AlphaFoldDB" id="A0A1D2NA70"/>
<protein>
    <submittedName>
        <fullName evidence="2">Uncharacterized protein</fullName>
    </submittedName>
</protein>
<dbReference type="EMBL" id="LJIJ01000122">
    <property type="protein sequence ID" value="ODN02159.1"/>
    <property type="molecule type" value="Genomic_DNA"/>
</dbReference>
<comment type="caution">
    <text evidence="2">The sequence shown here is derived from an EMBL/GenBank/DDBJ whole genome shotgun (WGS) entry which is preliminary data.</text>
</comment>
<accession>A0A1D2NA70</accession>
<name>A0A1D2NA70_ORCCI</name>
<feature type="region of interest" description="Disordered" evidence="1">
    <location>
        <begin position="43"/>
        <end position="66"/>
    </location>
</feature>
<keyword evidence="3" id="KW-1185">Reference proteome</keyword>
<proteinExistence type="predicted"/>